<dbReference type="Gene3D" id="1.10.1410.40">
    <property type="match status" value="1"/>
</dbReference>
<name>A0ABQ9FXB7_TEGGR</name>
<reference evidence="4 5" key="1">
    <citation type="submission" date="2022-12" db="EMBL/GenBank/DDBJ databases">
        <title>Chromosome-level genome of Tegillarca granosa.</title>
        <authorList>
            <person name="Kim J."/>
        </authorList>
    </citation>
    <scope>NUCLEOTIDE SEQUENCE [LARGE SCALE GENOMIC DNA]</scope>
    <source>
        <strain evidence="4">Teg-2019</strain>
        <tissue evidence="4">Adductor muscle</tissue>
    </source>
</reference>
<dbReference type="PANTHER" id="PTHR10656:SF69">
    <property type="entry name" value="MAB-21-LIKE HHH_H2TH-LIKE DOMAIN-CONTAINING PROTEIN"/>
    <property type="match status" value="1"/>
</dbReference>
<accession>A0ABQ9FXB7</accession>
<proteinExistence type="inferred from homology"/>
<evidence type="ECO:0000313" key="4">
    <source>
        <dbReference type="EMBL" id="KAJ8321894.1"/>
    </source>
</evidence>
<organism evidence="4 5">
    <name type="scientific">Tegillarca granosa</name>
    <name type="common">Malaysian cockle</name>
    <name type="synonym">Anadara granosa</name>
    <dbReference type="NCBI Taxonomy" id="220873"/>
    <lineage>
        <taxon>Eukaryota</taxon>
        <taxon>Metazoa</taxon>
        <taxon>Spiralia</taxon>
        <taxon>Lophotrochozoa</taxon>
        <taxon>Mollusca</taxon>
        <taxon>Bivalvia</taxon>
        <taxon>Autobranchia</taxon>
        <taxon>Pteriomorphia</taxon>
        <taxon>Arcoida</taxon>
        <taxon>Arcoidea</taxon>
        <taxon>Arcidae</taxon>
        <taxon>Tegillarca</taxon>
    </lineage>
</organism>
<dbReference type="InterPro" id="IPR024810">
    <property type="entry name" value="MAB21L/cGLR"/>
</dbReference>
<comment type="similarity">
    <text evidence="1">Belongs to the mab-21 family.</text>
</comment>
<evidence type="ECO:0000313" key="5">
    <source>
        <dbReference type="Proteomes" id="UP001217089"/>
    </source>
</evidence>
<sequence>MENISVMIWNELNRFVGTAEEVLMRRRRFKLIDLINKERVSCLYPIYVISSGSRAEGLSLPGSDLDYMFISKDKSVSCSDNISIHKNGLIMDTTDIKPGFVRLYCHGSFNVNGTILSALTETNKGLVLSSLLFRDEAVKECRRTFPSAIAHGPCSTIDLTATLDGDMLVCFSCKTWPKVAAEWIDRYINNNWPSRDLITEIVQDGCLIVPIENPHSQEMNMQWRISFSTAEKKLVHSMNHTQFLCYGLLKLYLKHVINSNPEVKDLFCSYFLKTCLFYCIEEENIIWNKDNFLDCFWTCFRRLIKWVKDEYCPNYFIKNNNMFEGKISSDKGRILLRYLNELYHEGMHSLLRIPGLLRFQIYSNRLVFTDVVLTKAEKECLCDSQLLNLPLQAINEDCLDFIMYLVTSTNNIDKAILTISYHKTIHHFVQKLYGQIVTNKSNKIIYKQKKELKSFILHNCMRSDKCTGMLLLATLCYLNSEYKESVTVVQNILKTLTSCTCYHGGYGLRVQKQAYINGICGKGLTLNQKFACNIYTECYCCRVDCKFYPSEIEREVAQHFEPDRIAYINPWVYSYVILFFFISPCG</sequence>
<dbReference type="InterPro" id="IPR043519">
    <property type="entry name" value="NT_sf"/>
</dbReference>
<feature type="domain" description="Mab-21-like nucleotidyltransferase" evidence="2">
    <location>
        <begin position="166"/>
        <end position="236"/>
    </location>
</feature>
<dbReference type="Pfam" id="PF20266">
    <property type="entry name" value="Mab-21_C"/>
    <property type="match status" value="1"/>
</dbReference>
<dbReference type="SUPFAM" id="SSF81301">
    <property type="entry name" value="Nucleotidyltransferase"/>
    <property type="match status" value="1"/>
</dbReference>
<dbReference type="InterPro" id="IPR046903">
    <property type="entry name" value="Mab-21-like_nuc_Trfase"/>
</dbReference>
<dbReference type="Pfam" id="PF03281">
    <property type="entry name" value="Mab-21"/>
    <property type="match status" value="1"/>
</dbReference>
<evidence type="ECO:0000259" key="2">
    <source>
        <dbReference type="Pfam" id="PF03281"/>
    </source>
</evidence>
<comment type="caution">
    <text evidence="4">The sequence shown here is derived from an EMBL/GenBank/DDBJ whole genome shotgun (WGS) entry which is preliminary data.</text>
</comment>
<evidence type="ECO:0000256" key="1">
    <source>
        <dbReference type="ARBA" id="ARBA00008307"/>
    </source>
</evidence>
<dbReference type="Proteomes" id="UP001217089">
    <property type="component" value="Unassembled WGS sequence"/>
</dbReference>
<feature type="domain" description="Mab-21-like HhH/H2TH-like" evidence="3">
    <location>
        <begin position="248"/>
        <end position="326"/>
    </location>
</feature>
<protein>
    <recommendedName>
        <fullName evidence="6">Mab-21-like HhH/H2TH-like domain-containing protein</fullName>
    </recommendedName>
</protein>
<keyword evidence="5" id="KW-1185">Reference proteome</keyword>
<evidence type="ECO:0008006" key="6">
    <source>
        <dbReference type="Google" id="ProtNLM"/>
    </source>
</evidence>
<dbReference type="InterPro" id="IPR046906">
    <property type="entry name" value="Mab-21_HhH/H2TH-like"/>
</dbReference>
<dbReference type="PANTHER" id="PTHR10656">
    <property type="entry name" value="CELL FATE DETERMINING PROTEIN MAB21-RELATED"/>
    <property type="match status" value="1"/>
</dbReference>
<dbReference type="SMART" id="SM01265">
    <property type="entry name" value="Mab-21"/>
    <property type="match status" value="1"/>
</dbReference>
<dbReference type="EMBL" id="JARBDR010000018">
    <property type="protein sequence ID" value="KAJ8321894.1"/>
    <property type="molecule type" value="Genomic_DNA"/>
</dbReference>
<gene>
    <name evidence="4" type="ORF">KUTeg_000365</name>
</gene>
<evidence type="ECO:0000259" key="3">
    <source>
        <dbReference type="Pfam" id="PF20266"/>
    </source>
</evidence>